<accession>A0A0E9TW30</accession>
<dbReference type="AlphaFoldDB" id="A0A0E9TW30"/>
<proteinExistence type="predicted"/>
<protein>
    <submittedName>
        <fullName evidence="1">Uncharacterized protein</fullName>
    </submittedName>
</protein>
<reference evidence="1" key="1">
    <citation type="submission" date="2014-11" db="EMBL/GenBank/DDBJ databases">
        <authorList>
            <person name="Amaro Gonzalez C."/>
        </authorList>
    </citation>
    <scope>NUCLEOTIDE SEQUENCE</scope>
</reference>
<organism evidence="1">
    <name type="scientific">Anguilla anguilla</name>
    <name type="common">European freshwater eel</name>
    <name type="synonym">Muraena anguilla</name>
    <dbReference type="NCBI Taxonomy" id="7936"/>
    <lineage>
        <taxon>Eukaryota</taxon>
        <taxon>Metazoa</taxon>
        <taxon>Chordata</taxon>
        <taxon>Craniata</taxon>
        <taxon>Vertebrata</taxon>
        <taxon>Euteleostomi</taxon>
        <taxon>Actinopterygii</taxon>
        <taxon>Neopterygii</taxon>
        <taxon>Teleostei</taxon>
        <taxon>Anguilliformes</taxon>
        <taxon>Anguillidae</taxon>
        <taxon>Anguilla</taxon>
    </lineage>
</organism>
<dbReference type="EMBL" id="GBXM01051644">
    <property type="protein sequence ID" value="JAH56933.1"/>
    <property type="molecule type" value="Transcribed_RNA"/>
</dbReference>
<reference evidence="1" key="2">
    <citation type="journal article" date="2015" name="Fish Shellfish Immunol.">
        <title>Early steps in the European eel (Anguilla anguilla)-Vibrio vulnificus interaction in the gills: Role of the RtxA13 toxin.</title>
        <authorList>
            <person name="Callol A."/>
            <person name="Pajuelo D."/>
            <person name="Ebbesson L."/>
            <person name="Teles M."/>
            <person name="MacKenzie S."/>
            <person name="Amaro C."/>
        </authorList>
    </citation>
    <scope>NUCLEOTIDE SEQUENCE</scope>
</reference>
<name>A0A0E9TW30_ANGAN</name>
<sequence>MVAYLETADKRFKQMLT</sequence>
<evidence type="ECO:0000313" key="1">
    <source>
        <dbReference type="EMBL" id="JAH56933.1"/>
    </source>
</evidence>